<evidence type="ECO:0000313" key="1">
    <source>
        <dbReference type="EMBL" id="CAG1852564.1"/>
    </source>
</evidence>
<dbReference type="EMBL" id="HG996476">
    <property type="protein sequence ID" value="CAG1852564.1"/>
    <property type="molecule type" value="Genomic_DNA"/>
</dbReference>
<organism evidence="2 3">
    <name type="scientific">Musa acuminata subsp. malaccensis</name>
    <name type="common">Wild banana</name>
    <name type="synonym">Musa malaccensis</name>
    <dbReference type="NCBI Taxonomy" id="214687"/>
    <lineage>
        <taxon>Eukaryota</taxon>
        <taxon>Viridiplantae</taxon>
        <taxon>Streptophyta</taxon>
        <taxon>Embryophyta</taxon>
        <taxon>Tracheophyta</taxon>
        <taxon>Spermatophyta</taxon>
        <taxon>Magnoliopsida</taxon>
        <taxon>Liliopsida</taxon>
        <taxon>Zingiberales</taxon>
        <taxon>Musaceae</taxon>
        <taxon>Musa</taxon>
    </lineage>
</organism>
<keyword evidence="3" id="KW-1185">Reference proteome</keyword>
<reference evidence="2" key="2">
    <citation type="submission" date="2021-05" db="UniProtKB">
        <authorList>
            <consortium name="EnsemblPlants"/>
        </authorList>
    </citation>
    <scope>IDENTIFICATION</scope>
    <source>
        <strain evidence="2">subsp. malaccensis</strain>
    </source>
</reference>
<evidence type="ECO:0000313" key="3">
    <source>
        <dbReference type="Proteomes" id="UP000012960"/>
    </source>
</evidence>
<protein>
    <submittedName>
        <fullName evidence="1">(wild Malaysian banana) hypothetical protein</fullName>
    </submittedName>
</protein>
<name>A0A804KSZ9_MUSAM</name>
<reference evidence="1" key="1">
    <citation type="submission" date="2021-03" db="EMBL/GenBank/DDBJ databases">
        <authorList>
            <consortium name="Genoscope - CEA"/>
            <person name="William W."/>
        </authorList>
    </citation>
    <scope>NUCLEOTIDE SEQUENCE</scope>
    <source>
        <strain evidence="1">Doubled-haploid Pahang</strain>
    </source>
</reference>
<dbReference type="EnsemblPlants" id="Ma10_t05690.1">
    <property type="protein sequence ID" value="Ma10_p05690.1"/>
    <property type="gene ID" value="Ma10_g05690"/>
</dbReference>
<evidence type="ECO:0000313" key="2">
    <source>
        <dbReference type="EnsemblPlants" id="Ma10_p05690.1"/>
    </source>
</evidence>
<dbReference type="Gramene" id="Ma10_t05690.1">
    <property type="protein sequence ID" value="Ma10_p05690.1"/>
    <property type="gene ID" value="Ma10_g05690"/>
</dbReference>
<dbReference type="InParanoid" id="A0A804KSZ9"/>
<dbReference type="Proteomes" id="UP000012960">
    <property type="component" value="Unplaced"/>
</dbReference>
<proteinExistence type="predicted"/>
<sequence length="106" mass="11525">MKSLLWHGGSAWDAWFSCASNQVVQVLLTPPYSFSQLGMWGAAPERRSKPSTSRITSSSGSGCLTDCWGCTGKPSASSSSVLLCYNLVEDFLTIRGYLSILLREIL</sequence>
<dbReference type="AlphaFoldDB" id="A0A804KSZ9"/>
<accession>A0A804KSZ9</accession>
<gene>
    <name evidence="1" type="ORF">GSMUA_307900.1</name>
</gene>